<reference evidence="5 6" key="1">
    <citation type="submission" date="2020-02" db="EMBL/GenBank/DDBJ databases">
        <authorList>
            <person name="Zhang X.-Y."/>
        </authorList>
    </citation>
    <scope>NUCLEOTIDE SEQUENCE [LARGE SCALE GENOMIC DNA]</scope>
    <source>
        <strain evidence="5 6">C33</strain>
    </source>
</reference>
<keyword evidence="3" id="KW-0067">ATP-binding</keyword>
<accession>A0A845UZW7</accession>
<keyword evidence="6" id="KW-1185">Reference proteome</keyword>
<dbReference type="Gene3D" id="3.40.50.300">
    <property type="entry name" value="P-loop containing nucleotide triphosphate hydrolases"/>
    <property type="match status" value="1"/>
</dbReference>
<dbReference type="GO" id="GO:0005886">
    <property type="term" value="C:plasma membrane"/>
    <property type="evidence" value="ECO:0007669"/>
    <property type="project" value="TreeGrafter"/>
</dbReference>
<evidence type="ECO:0000259" key="4">
    <source>
        <dbReference type="PROSITE" id="PS00662"/>
    </source>
</evidence>
<dbReference type="SUPFAM" id="SSF52540">
    <property type="entry name" value="P-loop containing nucleoside triphosphate hydrolases"/>
    <property type="match status" value="1"/>
</dbReference>
<evidence type="ECO:0000256" key="3">
    <source>
        <dbReference type="ARBA" id="ARBA00022840"/>
    </source>
</evidence>
<dbReference type="CDD" id="cd01129">
    <property type="entry name" value="PulE-GspE-like"/>
    <property type="match status" value="1"/>
</dbReference>
<sequence length="579" mass="63707">MNSVSATELPTSDPSELAPHPALLGGLLVESGLVSADDVKRGLEFQREFGGRLGAVLVRMGAISEDNLLPVLARQLDMPLAEIEDFPMDGKRVQAAIEHSGLSAEWWLDAQACIWEIDEGRYGCTARDPLDPALGEALDRAFADDEVTLYLARNQEVDRLLELVQRSLRKRGSDDDISRLRELAEEAPVIELVNNILSQAADQDASDIHVEPEEHQFFVRLRIDGVLHTRYTLPRERFAAVASRIKLISGMDIAERRLPQDGRVGMRVSGEELDIRVSAVPGVHGESLVLRLLPKEAQQLRLTHLGFADDHYRLFRQWATSPHGIILVTGPTGSGKSTTLYATLDEINERDRKIITVEDPVEYQLKGVSQIQTHAEIGYTFARALRAILRQDPDIIMIGEIRDLETAEIAVQAALTGHLVFSTLHTNDSVSAFTRLVDMGVEPFLVATSVRAVQAQRLVRRVCSACAEPLDKPHPQLREQALAAAQRAGLATDENWVQARGCPACRGTGFRGRVGLYELVDVSERLQDGITSGHTAQALWRIAAEEGARTLREDGLIKAMQGLTTVEEVIRVSGGHAGD</sequence>
<comment type="similarity">
    <text evidence="1">Belongs to the GSP E family.</text>
</comment>
<dbReference type="AlphaFoldDB" id="A0A845UZW7"/>
<proteinExistence type="inferred from homology"/>
<dbReference type="PANTHER" id="PTHR30258">
    <property type="entry name" value="TYPE II SECRETION SYSTEM PROTEIN GSPE-RELATED"/>
    <property type="match status" value="1"/>
</dbReference>
<dbReference type="SMART" id="SM00382">
    <property type="entry name" value="AAA"/>
    <property type="match status" value="1"/>
</dbReference>
<dbReference type="PANTHER" id="PTHR30258:SF2">
    <property type="entry name" value="COMG OPERON PROTEIN 1"/>
    <property type="match status" value="1"/>
</dbReference>
<dbReference type="PROSITE" id="PS00662">
    <property type="entry name" value="T2SP_E"/>
    <property type="match status" value="1"/>
</dbReference>
<evidence type="ECO:0000313" key="5">
    <source>
        <dbReference type="EMBL" id="NDY96328.1"/>
    </source>
</evidence>
<organism evidence="5 6">
    <name type="scientific">Wenzhouxiangella limi</name>
    <dbReference type="NCBI Taxonomy" id="2707351"/>
    <lineage>
        <taxon>Bacteria</taxon>
        <taxon>Pseudomonadati</taxon>
        <taxon>Pseudomonadota</taxon>
        <taxon>Gammaproteobacteria</taxon>
        <taxon>Chromatiales</taxon>
        <taxon>Wenzhouxiangellaceae</taxon>
        <taxon>Wenzhouxiangella</taxon>
    </lineage>
</organism>
<dbReference type="InterPro" id="IPR001482">
    <property type="entry name" value="T2SS/T4SS_dom"/>
</dbReference>
<gene>
    <name evidence="5" type="primary">cpaF</name>
    <name evidence="5" type="ORF">G3I74_11365</name>
</gene>
<protein>
    <submittedName>
        <fullName evidence="5">Flp pilus assembly complex ATPase component</fullName>
    </submittedName>
</protein>
<dbReference type="FunFam" id="3.30.450.90:FF:000001">
    <property type="entry name" value="Type II secretion system ATPase GspE"/>
    <property type="match status" value="1"/>
</dbReference>
<dbReference type="SUPFAM" id="SSF160246">
    <property type="entry name" value="EspE N-terminal domain-like"/>
    <property type="match status" value="1"/>
</dbReference>
<comment type="caution">
    <text evidence="5">The sequence shown here is derived from an EMBL/GenBank/DDBJ whole genome shotgun (WGS) entry which is preliminary data.</text>
</comment>
<evidence type="ECO:0000256" key="1">
    <source>
        <dbReference type="ARBA" id="ARBA00006611"/>
    </source>
</evidence>
<dbReference type="Proteomes" id="UP000484885">
    <property type="component" value="Unassembled WGS sequence"/>
</dbReference>
<feature type="domain" description="Bacterial type II secretion system protein E" evidence="4">
    <location>
        <begin position="389"/>
        <end position="403"/>
    </location>
</feature>
<evidence type="ECO:0000256" key="2">
    <source>
        <dbReference type="ARBA" id="ARBA00022741"/>
    </source>
</evidence>
<dbReference type="Gene3D" id="3.30.450.90">
    <property type="match status" value="1"/>
</dbReference>
<dbReference type="InterPro" id="IPR037257">
    <property type="entry name" value="T2SS_E_N_sf"/>
</dbReference>
<dbReference type="RefSeq" id="WP_164211730.1">
    <property type="nucleotide sequence ID" value="NZ_JAAGSC010000042.1"/>
</dbReference>
<dbReference type="Pfam" id="PF00437">
    <property type="entry name" value="T2SSE"/>
    <property type="match status" value="1"/>
</dbReference>
<dbReference type="FunFam" id="3.40.50.300:FF:000398">
    <property type="entry name" value="Type IV pilus assembly ATPase PilB"/>
    <property type="match status" value="1"/>
</dbReference>
<keyword evidence="2" id="KW-0547">Nucleotide-binding</keyword>
<dbReference type="InterPro" id="IPR003593">
    <property type="entry name" value="AAA+_ATPase"/>
</dbReference>
<evidence type="ECO:0000313" key="6">
    <source>
        <dbReference type="Proteomes" id="UP000484885"/>
    </source>
</evidence>
<name>A0A845UZW7_9GAMM</name>
<dbReference type="InterPro" id="IPR027417">
    <property type="entry name" value="P-loop_NTPase"/>
</dbReference>
<dbReference type="GO" id="GO:0016887">
    <property type="term" value="F:ATP hydrolysis activity"/>
    <property type="evidence" value="ECO:0007669"/>
    <property type="project" value="TreeGrafter"/>
</dbReference>
<dbReference type="EMBL" id="JAAGSC010000042">
    <property type="protein sequence ID" value="NDY96328.1"/>
    <property type="molecule type" value="Genomic_DNA"/>
</dbReference>
<dbReference type="GO" id="GO:0005524">
    <property type="term" value="F:ATP binding"/>
    <property type="evidence" value="ECO:0007669"/>
    <property type="project" value="UniProtKB-KW"/>
</dbReference>